<evidence type="ECO:0000313" key="3">
    <source>
        <dbReference type="Proteomes" id="UP000194003"/>
    </source>
</evidence>
<dbReference type="SUPFAM" id="SSF55781">
    <property type="entry name" value="GAF domain-like"/>
    <property type="match status" value="1"/>
</dbReference>
<organism evidence="2 3">
    <name type="scientific">Magnetofaba australis IT-1</name>
    <dbReference type="NCBI Taxonomy" id="1434232"/>
    <lineage>
        <taxon>Bacteria</taxon>
        <taxon>Pseudomonadati</taxon>
        <taxon>Pseudomonadota</taxon>
        <taxon>Magnetococcia</taxon>
        <taxon>Magnetococcales</taxon>
        <taxon>Magnetococcaceae</taxon>
        <taxon>Magnetofaba</taxon>
    </lineage>
</organism>
<gene>
    <name evidence="2" type="ORF">MAIT1_03026</name>
</gene>
<sequence>MGISEAAQRAERAASDEPASVLTRIGLTGSTLGFRHSALVELVLFFALCMVIDKQLLLGDRMWGVSPHPFWLPVILSAVQYGVREALLAALIGSLLLLVGNLPERSIFSNVFEFFQEVAARPMMWFVTAVVLGEMRTKQIFERAKLEGELDESRMREQSITNEFHRISKLKDNLEARMVSQMRTVVSTHQAARALEELDPVSVLNGATQLVRTSLEPKKFSIFLLEEDKLRSAIEDGWTDEDQYHSTLDVSSAIYQEVIGKQRFLVSARRMDREALDNQGVLAGPMSNPETGEVVGMLKIEKMGFLDLNVSNVENFRVLCQWVGAAYANARRYQDADADRVTNPDHQLYTYSFFPKQTSMLTNLARRLKFDVCMILVRIANPDEIPDDKKRLIPIAVNEATQVVMRNTDMAFDYQKPGQEFAVVLPATPADHMPIVREKLLQAMDKHVLSKIPEAKFEYQVQVLHRTQEPKE</sequence>
<reference evidence="2 3" key="1">
    <citation type="journal article" date="2016" name="BMC Genomics">
        <title>Combined genomic and structural analyses of a cultured magnetotactic bacterium reveals its niche adaptation to a dynamic environment.</title>
        <authorList>
            <person name="Araujo A.C."/>
            <person name="Morillo V."/>
            <person name="Cypriano J."/>
            <person name="Teixeira L.C."/>
            <person name="Leao P."/>
            <person name="Lyra S."/>
            <person name="Almeida L.G."/>
            <person name="Bazylinski D.A."/>
            <person name="Vasconcellos A.T."/>
            <person name="Abreu F."/>
            <person name="Lins U."/>
        </authorList>
    </citation>
    <scope>NUCLEOTIDE SEQUENCE [LARGE SCALE GENOMIC DNA]</scope>
    <source>
        <strain evidence="2 3">IT-1</strain>
    </source>
</reference>
<dbReference type="InterPro" id="IPR003018">
    <property type="entry name" value="GAF"/>
</dbReference>
<accession>A0A1Y2K5L5</accession>
<comment type="caution">
    <text evidence="2">The sequence shown here is derived from an EMBL/GenBank/DDBJ whole genome shotgun (WGS) entry which is preliminary data.</text>
</comment>
<dbReference type="Gene3D" id="3.30.450.40">
    <property type="match status" value="1"/>
</dbReference>
<evidence type="ECO:0000259" key="1">
    <source>
        <dbReference type="Pfam" id="PF13492"/>
    </source>
</evidence>
<dbReference type="InterPro" id="IPR029016">
    <property type="entry name" value="GAF-like_dom_sf"/>
</dbReference>
<dbReference type="EMBL" id="LVJN01000018">
    <property type="protein sequence ID" value="OSM04919.1"/>
    <property type="molecule type" value="Genomic_DNA"/>
</dbReference>
<keyword evidence="3" id="KW-1185">Reference proteome</keyword>
<dbReference type="OrthoDB" id="7466307at2"/>
<proteinExistence type="predicted"/>
<dbReference type="Pfam" id="PF13492">
    <property type="entry name" value="GAF_3"/>
    <property type="match status" value="1"/>
</dbReference>
<feature type="domain" description="GAF" evidence="1">
    <location>
        <begin position="203"/>
        <end position="326"/>
    </location>
</feature>
<dbReference type="AlphaFoldDB" id="A0A1Y2K5L5"/>
<name>A0A1Y2K5L5_9PROT</name>
<protein>
    <recommendedName>
        <fullName evidence="1">GAF domain-containing protein</fullName>
    </recommendedName>
</protein>
<dbReference type="RefSeq" id="WP_085441566.1">
    <property type="nucleotide sequence ID" value="NZ_LVJN01000018.1"/>
</dbReference>
<dbReference type="STRING" id="1434232.MAIT1_03026"/>
<dbReference type="Proteomes" id="UP000194003">
    <property type="component" value="Unassembled WGS sequence"/>
</dbReference>
<evidence type="ECO:0000313" key="2">
    <source>
        <dbReference type="EMBL" id="OSM04919.1"/>
    </source>
</evidence>